<organism evidence="1">
    <name type="scientific">Cyanothece sp. (strain PCC 7425 / ATCC 29141)</name>
    <dbReference type="NCBI Taxonomy" id="395961"/>
    <lineage>
        <taxon>Bacteria</taxon>
        <taxon>Bacillati</taxon>
        <taxon>Cyanobacteriota</taxon>
        <taxon>Cyanophyceae</taxon>
        <taxon>Gomontiellales</taxon>
        <taxon>Cyanothecaceae</taxon>
        <taxon>Cyanothece</taxon>
    </lineage>
</organism>
<gene>
    <name evidence="1" type="ordered locus">Cyan7425_2725</name>
</gene>
<dbReference type="InterPro" id="IPR024787">
    <property type="entry name" value="EcsC"/>
</dbReference>
<dbReference type="STRING" id="395961.Cyan7425_2725"/>
<proteinExistence type="predicted"/>
<sequence>MRAKPIQIVHQIPGRLRFKVPDRLRDLTFSRRLQQLLESIQGVTQVHIDAAAASVVIEFNEQILPTSALLEKLPLVLQTASQPILDSEITNAKFQVAFRLGDNLTTYEREQIEEIYQWRLQEPAFFTTVTAQIFSPIQRLSQAFLSGGLMDQILALCGQSAAEWQSDWQEIQTTAQVKQPADLQQASLELCDRLARKVQNWATTVAGTRGGVLALFQEAGVLAEIPLAIALALKTIHHIGLCYGFTPQARIEQLYGWIILAISTSQTSEEKQAAFSAFYHVQERFERVVFAEMLEETVEEELFGSVREAVLHQAIRYLAEDFSLEDIPLINIVVGITANQTFISEVSETAHHIFQVRWLLVNQKIAIERNLFIAATEQPG</sequence>
<dbReference type="HOGENOM" id="CLU_063635_1_0_3"/>
<dbReference type="AlphaFoldDB" id="B8HK80"/>
<dbReference type="eggNOG" id="COG2217">
    <property type="taxonomic scope" value="Bacteria"/>
</dbReference>
<dbReference type="EMBL" id="CP001344">
    <property type="protein sequence ID" value="ACL45071.1"/>
    <property type="molecule type" value="Genomic_DNA"/>
</dbReference>
<accession>B8HK80</accession>
<name>B8HK80_CYAP4</name>
<dbReference type="PANTHER" id="PTHR41260:SF1">
    <property type="entry name" value="PROTEIN ECSC"/>
    <property type="match status" value="1"/>
</dbReference>
<dbReference type="OrthoDB" id="479859at2"/>
<dbReference type="PANTHER" id="PTHR41260">
    <property type="entry name" value="PROTEIN ECSC"/>
    <property type="match status" value="1"/>
</dbReference>
<protein>
    <submittedName>
        <fullName evidence="1">Uncharacterized protein</fullName>
    </submittedName>
</protein>
<reference evidence="1" key="1">
    <citation type="submission" date="2009-01" db="EMBL/GenBank/DDBJ databases">
        <title>Complete sequence of chromosome Cyanothece sp. PCC 7425.</title>
        <authorList>
            <consortium name="US DOE Joint Genome Institute"/>
            <person name="Lucas S."/>
            <person name="Copeland A."/>
            <person name="Lapidus A."/>
            <person name="Glavina del Rio T."/>
            <person name="Dalin E."/>
            <person name="Tice H."/>
            <person name="Bruce D."/>
            <person name="Goodwin L."/>
            <person name="Pitluck S."/>
            <person name="Sims D."/>
            <person name="Meineke L."/>
            <person name="Brettin T."/>
            <person name="Detter J.C."/>
            <person name="Han C."/>
            <person name="Larimer F."/>
            <person name="Land M."/>
            <person name="Hauser L."/>
            <person name="Kyrpides N."/>
            <person name="Ovchinnikova G."/>
            <person name="Liberton M."/>
            <person name="Stoeckel J."/>
            <person name="Banerjee A."/>
            <person name="Singh A."/>
            <person name="Page L."/>
            <person name="Sato H."/>
            <person name="Zhao L."/>
            <person name="Sherman L."/>
            <person name="Pakrasi H."/>
            <person name="Richardson P."/>
        </authorList>
    </citation>
    <scope>NUCLEOTIDE SEQUENCE</scope>
    <source>
        <strain evidence="1">PCC 7425</strain>
    </source>
</reference>
<dbReference type="Pfam" id="PF12787">
    <property type="entry name" value="EcsC"/>
    <property type="match status" value="1"/>
</dbReference>
<dbReference type="KEGG" id="cyn:Cyan7425_2725"/>
<dbReference type="Pfam" id="PF19991">
    <property type="entry name" value="HMA_2"/>
    <property type="match status" value="1"/>
</dbReference>
<evidence type="ECO:0000313" key="1">
    <source>
        <dbReference type="EMBL" id="ACL45071.1"/>
    </source>
</evidence>